<reference evidence="2 3" key="1">
    <citation type="submission" date="2012-09" db="EMBL/GenBank/DDBJ databases">
        <title>Genome Sequence of alkane-degrading Bacterium Alcanivorax venustensis ISO4.</title>
        <authorList>
            <person name="Lai Q."/>
            <person name="Shao Z."/>
        </authorList>
    </citation>
    <scope>NUCLEOTIDE SEQUENCE [LARGE SCALE GENOMIC DNA]</scope>
    <source>
        <strain evidence="2 3">ISO4</strain>
    </source>
</reference>
<dbReference type="SUPFAM" id="SSF53335">
    <property type="entry name" value="S-adenosyl-L-methionine-dependent methyltransferases"/>
    <property type="match status" value="1"/>
</dbReference>
<dbReference type="InterPro" id="IPR029063">
    <property type="entry name" value="SAM-dependent_MTases_sf"/>
</dbReference>
<protein>
    <recommendedName>
        <fullName evidence="4">Spermidine synthase</fullName>
    </recommendedName>
</protein>
<comment type="caution">
    <text evidence="2">The sequence shown here is derived from an EMBL/GenBank/DDBJ whole genome shotgun (WGS) entry which is preliminary data.</text>
</comment>
<keyword evidence="3" id="KW-1185">Reference proteome</keyword>
<dbReference type="Gene3D" id="3.40.50.150">
    <property type="entry name" value="Vaccinia Virus protein VP39"/>
    <property type="match status" value="1"/>
</dbReference>
<name>A0ABS0AH95_9GAMM</name>
<proteinExistence type="predicted"/>
<evidence type="ECO:0000313" key="2">
    <source>
        <dbReference type="EMBL" id="MBF5053468.1"/>
    </source>
</evidence>
<accession>A0ABS0AH95</accession>
<evidence type="ECO:0000256" key="1">
    <source>
        <dbReference type="ARBA" id="ARBA00023115"/>
    </source>
</evidence>
<sequence>MAVVWQRQEDGVLYQVHRRGDRMRLFANGVQHSEFHPKRLVTGSVWDLLWLPALLSEPQRFRRVLILGLGGGTLLPPIRELLAPDKLIAVELDPHHLAVAREVFSVVGEGEQTVLGDAVAWLNAYDGEPFDLIIEDLFAPDNEAVSRAVPADRAWVRTLARHVSARGTLVMNFGDFTEYRQSHAADQHTMKGWSSRFRLSCGDCHNAVVALTRDPARSVHLRRRLQQDARLAPLLRRGRLDYHIRQLD</sequence>
<evidence type="ECO:0008006" key="4">
    <source>
        <dbReference type="Google" id="ProtNLM"/>
    </source>
</evidence>
<gene>
    <name evidence="2" type="ORF">ISO4_02070</name>
</gene>
<dbReference type="PANTHER" id="PTHR43317:SF1">
    <property type="entry name" value="THERMOSPERMINE SYNTHASE ACAULIS5"/>
    <property type="match status" value="1"/>
</dbReference>
<organism evidence="2 3">
    <name type="scientific">Alloalcanivorax venustensis ISO4</name>
    <dbReference type="NCBI Taxonomy" id="1177184"/>
    <lineage>
        <taxon>Bacteria</taxon>
        <taxon>Pseudomonadati</taxon>
        <taxon>Pseudomonadota</taxon>
        <taxon>Gammaproteobacteria</taxon>
        <taxon>Oceanospirillales</taxon>
        <taxon>Alcanivoracaceae</taxon>
        <taxon>Alloalcanivorax</taxon>
    </lineage>
</organism>
<dbReference type="Proteomes" id="UP000644441">
    <property type="component" value="Unassembled WGS sequence"/>
</dbReference>
<dbReference type="EMBL" id="ARXR01000016">
    <property type="protein sequence ID" value="MBF5053468.1"/>
    <property type="molecule type" value="Genomic_DNA"/>
</dbReference>
<dbReference type="PANTHER" id="PTHR43317">
    <property type="entry name" value="THERMOSPERMINE SYNTHASE ACAULIS5"/>
    <property type="match status" value="1"/>
</dbReference>
<dbReference type="RefSeq" id="WP_194856170.1">
    <property type="nucleotide sequence ID" value="NZ_ARXR01000016.1"/>
</dbReference>
<evidence type="ECO:0000313" key="3">
    <source>
        <dbReference type="Proteomes" id="UP000644441"/>
    </source>
</evidence>
<keyword evidence="1" id="KW-0620">Polyamine biosynthesis</keyword>